<name>A0A1T4XAN3_9MICO</name>
<sequence>MPVSAPSLVIHRVAAPADGLRDLEVTSDGAVWCALAATSVVVRMTPDGEQRRIALGGETAEAHSIAAATHDSVWVTDRASDRILRLDSTGVVWSATVTFGAAPAGIVGQHDGSAWFVEERADAVGHVDILGRVTEFDTGVPRGEPASIASNGSSVWFALPGAGAIAHARGGDSLPSLVEFDDPSAAPTSVSIGDDGCLWFADPARRVVGRIGRSGAITEFVLPEPSWRPMRVASDAADGCWFTIDGVGAIGHVDGEGRAAMIAVPGERGTPVAIALSAVGELWVALDSGDLLYIADPGSLAADIQ</sequence>
<keyword evidence="1" id="KW-0456">Lyase</keyword>
<dbReference type="Pfam" id="PF24684">
    <property type="entry name" value="Vgb_lyase"/>
    <property type="match status" value="1"/>
</dbReference>
<dbReference type="PANTHER" id="PTHR40274:SF3">
    <property type="entry name" value="VIRGINIAMYCIN B LYASE"/>
    <property type="match status" value="1"/>
</dbReference>
<accession>A0A1T4XAN3</accession>
<dbReference type="Gene3D" id="2.120.10.30">
    <property type="entry name" value="TolB, C-terminal domain"/>
    <property type="match status" value="1"/>
</dbReference>
<dbReference type="SUPFAM" id="SSF63829">
    <property type="entry name" value="Calcium-dependent phosphotriesterase"/>
    <property type="match status" value="2"/>
</dbReference>
<dbReference type="Proteomes" id="UP000189735">
    <property type="component" value="Unassembled WGS sequence"/>
</dbReference>
<dbReference type="GO" id="GO:0016829">
    <property type="term" value="F:lyase activity"/>
    <property type="evidence" value="ECO:0007669"/>
    <property type="project" value="UniProtKB-KW"/>
</dbReference>
<evidence type="ECO:0000313" key="2">
    <source>
        <dbReference type="Proteomes" id="UP000189735"/>
    </source>
</evidence>
<dbReference type="Gene3D" id="2.130.10.10">
    <property type="entry name" value="YVTN repeat-like/Quinoprotein amine dehydrogenase"/>
    <property type="match status" value="1"/>
</dbReference>
<reference evidence="2" key="1">
    <citation type="submission" date="2017-02" db="EMBL/GenBank/DDBJ databases">
        <authorList>
            <person name="Varghese N."/>
            <person name="Submissions S."/>
        </authorList>
    </citation>
    <scope>NUCLEOTIDE SEQUENCE [LARGE SCALE GENOMIC DNA]</scope>
    <source>
        <strain evidence="2">VKM Ac-2052</strain>
    </source>
</reference>
<protein>
    <submittedName>
        <fullName evidence="1">Virginiamycin B lyase</fullName>
    </submittedName>
</protein>
<proteinExistence type="predicted"/>
<gene>
    <name evidence="1" type="ORF">SAMN06295879_0940</name>
</gene>
<organism evidence="1 2">
    <name type="scientific">Agreia bicolorata</name>
    <dbReference type="NCBI Taxonomy" id="110935"/>
    <lineage>
        <taxon>Bacteria</taxon>
        <taxon>Bacillati</taxon>
        <taxon>Actinomycetota</taxon>
        <taxon>Actinomycetes</taxon>
        <taxon>Micrococcales</taxon>
        <taxon>Microbacteriaceae</taxon>
        <taxon>Agreia</taxon>
    </lineage>
</organism>
<dbReference type="PANTHER" id="PTHR40274">
    <property type="entry name" value="VIRGINIAMYCIN B LYASE"/>
    <property type="match status" value="1"/>
</dbReference>
<dbReference type="InterPro" id="IPR011042">
    <property type="entry name" value="6-blade_b-propeller_TolB-like"/>
</dbReference>
<evidence type="ECO:0000313" key="1">
    <source>
        <dbReference type="EMBL" id="SKA86603.1"/>
    </source>
</evidence>
<dbReference type="RefSeq" id="WP_078713526.1">
    <property type="nucleotide sequence ID" value="NZ_FUYG01000002.1"/>
</dbReference>
<dbReference type="InterPro" id="IPR051344">
    <property type="entry name" value="Vgb"/>
</dbReference>
<dbReference type="AlphaFoldDB" id="A0A1T4XAN3"/>
<dbReference type="EMBL" id="FUYG01000002">
    <property type="protein sequence ID" value="SKA86603.1"/>
    <property type="molecule type" value="Genomic_DNA"/>
</dbReference>
<dbReference type="InterPro" id="IPR015943">
    <property type="entry name" value="WD40/YVTN_repeat-like_dom_sf"/>
</dbReference>